<comment type="caution">
    <text evidence="2">The sequence shown here is derived from an EMBL/GenBank/DDBJ whole genome shotgun (WGS) entry which is preliminary data.</text>
</comment>
<reference evidence="3" key="1">
    <citation type="journal article" date="2019" name="Int. J. Syst. Evol. Microbiol.">
        <title>The Global Catalogue of Microorganisms (GCM) 10K type strain sequencing project: providing services to taxonomists for standard genome sequencing and annotation.</title>
        <authorList>
            <consortium name="The Broad Institute Genomics Platform"/>
            <consortium name="The Broad Institute Genome Sequencing Center for Infectious Disease"/>
            <person name="Wu L."/>
            <person name="Ma J."/>
        </authorList>
    </citation>
    <scope>NUCLEOTIDE SEQUENCE [LARGE SCALE GENOMIC DNA]</scope>
    <source>
        <strain evidence="3">CCUG 55995</strain>
    </source>
</reference>
<dbReference type="InterPro" id="IPR027417">
    <property type="entry name" value="P-loop_NTPase"/>
</dbReference>
<dbReference type="Gene3D" id="3.40.50.300">
    <property type="entry name" value="P-loop containing nucleotide triphosphate hydrolases"/>
    <property type="match status" value="1"/>
</dbReference>
<dbReference type="Proteomes" id="UP001595952">
    <property type="component" value="Unassembled WGS sequence"/>
</dbReference>
<dbReference type="InterPro" id="IPR003495">
    <property type="entry name" value="CobW/HypB/UreG_nucleotide-bd"/>
</dbReference>
<evidence type="ECO:0000313" key="2">
    <source>
        <dbReference type="EMBL" id="MFC4640310.1"/>
    </source>
</evidence>
<keyword evidence="3" id="KW-1185">Reference proteome</keyword>
<evidence type="ECO:0000313" key="3">
    <source>
        <dbReference type="Proteomes" id="UP001595952"/>
    </source>
</evidence>
<protein>
    <submittedName>
        <fullName evidence="2">GTP-binding protein</fullName>
    </submittedName>
</protein>
<gene>
    <name evidence="2" type="ORF">ACFO0D_18425</name>
</gene>
<organism evidence="2 3">
    <name type="scientific">Deinococcus hohokamensis</name>
    <dbReference type="NCBI Taxonomy" id="309883"/>
    <lineage>
        <taxon>Bacteria</taxon>
        <taxon>Thermotogati</taxon>
        <taxon>Deinococcota</taxon>
        <taxon>Deinococci</taxon>
        <taxon>Deinococcales</taxon>
        <taxon>Deinococcaceae</taxon>
        <taxon>Deinococcus</taxon>
    </lineage>
</organism>
<dbReference type="Pfam" id="PF02492">
    <property type="entry name" value="cobW"/>
    <property type="match status" value="1"/>
</dbReference>
<sequence length="42" mass="4376">MIAGFLGAGRTTLVNHLIRQTNVDDGLIGVWPASRSPLSSGP</sequence>
<dbReference type="SUPFAM" id="SSF52540">
    <property type="entry name" value="P-loop containing nucleoside triphosphate hydrolases"/>
    <property type="match status" value="1"/>
</dbReference>
<accession>A0ABV9IFY7</accession>
<evidence type="ECO:0000259" key="1">
    <source>
        <dbReference type="Pfam" id="PF02492"/>
    </source>
</evidence>
<proteinExistence type="predicted"/>
<feature type="domain" description="CobW/HypB/UreG nucleotide-binding" evidence="1">
    <location>
        <begin position="1"/>
        <end position="21"/>
    </location>
</feature>
<name>A0ABV9IFY7_9DEIO</name>
<dbReference type="RefSeq" id="WP_380063379.1">
    <property type="nucleotide sequence ID" value="NZ_JBHSEI010000015.1"/>
</dbReference>
<dbReference type="EMBL" id="JBHSEI010000015">
    <property type="protein sequence ID" value="MFC4640310.1"/>
    <property type="molecule type" value="Genomic_DNA"/>
</dbReference>